<dbReference type="RefSeq" id="WP_090987406.1">
    <property type="nucleotide sequence ID" value="NZ_CP031708.1"/>
</dbReference>
<accession>A0A1I0U477</accession>
<evidence type="ECO:0000313" key="1">
    <source>
        <dbReference type="EMBL" id="SFA58909.1"/>
    </source>
</evidence>
<organism evidence="1 2">
    <name type="scientific">Pedobacter suwonensis</name>
    <dbReference type="NCBI Taxonomy" id="332999"/>
    <lineage>
        <taxon>Bacteria</taxon>
        <taxon>Pseudomonadati</taxon>
        <taxon>Bacteroidota</taxon>
        <taxon>Sphingobacteriia</taxon>
        <taxon>Sphingobacteriales</taxon>
        <taxon>Sphingobacteriaceae</taxon>
        <taxon>Pedobacter</taxon>
    </lineage>
</organism>
<dbReference type="STRING" id="332999.SAMN04488511_12099"/>
<protein>
    <submittedName>
        <fullName evidence="1">Dual-action HEIGH metallo-peptidase</fullName>
    </submittedName>
</protein>
<dbReference type="Pfam" id="PF12388">
    <property type="entry name" value="Peptidase_M57"/>
    <property type="match status" value="1"/>
</dbReference>
<dbReference type="SUPFAM" id="SSF55486">
    <property type="entry name" value="Metalloproteases ('zincins'), catalytic domain"/>
    <property type="match status" value="1"/>
</dbReference>
<name>A0A1I0U477_9SPHI</name>
<sequence>MKNKILLTLSIIVFALTFSCKKQNNIESATENRIDKKSNVPDSLQYLVRFLSATRGVKESDITFSDTSFVIQNDVFIYKADVKLALEIESGKKALNQNHLTLAELFSSRKMLGRPDLIQQRQYIDIQNQNPWIVDNQFITNLKVKINATSPEWINAAQEAVRNFNINSLTTISKIQIKVVTEGQNITISETGTTNPNSSVVADAQIPRYAFMPPGNFVVVPGPQIRIYNNHGSLPLAQKVVAITHELAHTIGIAHTDGTDSDEIQIAGTAAFDASSYMNGSLSLNSFEGFTNNDLIALRTMYPKSVGTWEVMSSVSAESFSAGGSESIFYFVSFGEGLNGYLVWYNSYYNTSTSYNYFGTKIANSTDGLFYINADHEIFRGYTNGSTPVQLPGNALEIAQSNAGVFILSTTPATSGGNLIKRWNGTNWIDETFIGAVKFGMGKDYNMAIIDNTGNFKIRRNGNTYFDTPSQNIVFKELAIGHLNNVDNIFLLGGAADADGNYQLFRWTGYDFYDMGYRGYKVGVDGIGHPWVAKKNGAIYRNLSL</sequence>
<dbReference type="GeneID" id="96617538"/>
<dbReference type="OrthoDB" id="785995at2"/>
<keyword evidence="2" id="KW-1185">Reference proteome</keyword>
<dbReference type="Gene3D" id="3.40.390.10">
    <property type="entry name" value="Collagenase (Catalytic Domain)"/>
    <property type="match status" value="1"/>
</dbReference>
<dbReference type="AlphaFoldDB" id="A0A1I0U477"/>
<dbReference type="PROSITE" id="PS51257">
    <property type="entry name" value="PROKAR_LIPOPROTEIN"/>
    <property type="match status" value="1"/>
</dbReference>
<proteinExistence type="predicted"/>
<reference evidence="2" key="1">
    <citation type="submission" date="2016-10" db="EMBL/GenBank/DDBJ databases">
        <authorList>
            <person name="Varghese N."/>
            <person name="Submissions S."/>
        </authorList>
    </citation>
    <scope>NUCLEOTIDE SEQUENCE [LARGE SCALE GENOMIC DNA]</scope>
    <source>
        <strain evidence="2">DSM 18130</strain>
    </source>
</reference>
<dbReference type="InterPro" id="IPR024653">
    <property type="entry name" value="Peptidase_M10/M27/M57"/>
</dbReference>
<gene>
    <name evidence="1" type="ORF">SAMN04488511_12099</name>
</gene>
<evidence type="ECO:0000313" key="2">
    <source>
        <dbReference type="Proteomes" id="UP000198836"/>
    </source>
</evidence>
<dbReference type="EMBL" id="FOJM01000020">
    <property type="protein sequence ID" value="SFA58909.1"/>
    <property type="molecule type" value="Genomic_DNA"/>
</dbReference>
<dbReference type="GO" id="GO:0008237">
    <property type="term" value="F:metallopeptidase activity"/>
    <property type="evidence" value="ECO:0007669"/>
    <property type="project" value="InterPro"/>
</dbReference>
<dbReference type="InterPro" id="IPR024079">
    <property type="entry name" value="MetalloPept_cat_dom_sf"/>
</dbReference>
<dbReference type="Proteomes" id="UP000198836">
    <property type="component" value="Unassembled WGS sequence"/>
</dbReference>